<evidence type="ECO:0000313" key="2">
    <source>
        <dbReference type="EMBL" id="KAF2483250.1"/>
    </source>
</evidence>
<dbReference type="CDD" id="cd14688">
    <property type="entry name" value="bZIP_YAP"/>
    <property type="match status" value="1"/>
</dbReference>
<feature type="compositionally biased region" description="Polar residues" evidence="1">
    <location>
        <begin position="176"/>
        <end position="186"/>
    </location>
</feature>
<feature type="region of interest" description="Disordered" evidence="1">
    <location>
        <begin position="1"/>
        <end position="22"/>
    </location>
</feature>
<dbReference type="GeneID" id="54474550"/>
<gene>
    <name evidence="2" type="ORF">BDY17DRAFT_297098</name>
</gene>
<evidence type="ECO:0000256" key="1">
    <source>
        <dbReference type="SAM" id="MobiDB-lite"/>
    </source>
</evidence>
<proteinExistence type="predicted"/>
<dbReference type="SUPFAM" id="SSF57959">
    <property type="entry name" value="Leucine zipper domain"/>
    <property type="match status" value="1"/>
</dbReference>
<reference evidence="2" key="1">
    <citation type="journal article" date="2020" name="Stud. Mycol.">
        <title>101 Dothideomycetes genomes: a test case for predicting lifestyles and emergence of pathogens.</title>
        <authorList>
            <person name="Haridas S."/>
            <person name="Albert R."/>
            <person name="Binder M."/>
            <person name="Bloem J."/>
            <person name="Labutti K."/>
            <person name="Salamov A."/>
            <person name="Andreopoulos B."/>
            <person name="Baker S."/>
            <person name="Barry K."/>
            <person name="Bills G."/>
            <person name="Bluhm B."/>
            <person name="Cannon C."/>
            <person name="Castanera R."/>
            <person name="Culley D."/>
            <person name="Daum C."/>
            <person name="Ezra D."/>
            <person name="Gonzalez J."/>
            <person name="Henrissat B."/>
            <person name="Kuo A."/>
            <person name="Liang C."/>
            <person name="Lipzen A."/>
            <person name="Lutzoni F."/>
            <person name="Magnuson J."/>
            <person name="Mondo S."/>
            <person name="Nolan M."/>
            <person name="Ohm R."/>
            <person name="Pangilinan J."/>
            <person name="Park H.-J."/>
            <person name="Ramirez L."/>
            <person name="Alfaro M."/>
            <person name="Sun H."/>
            <person name="Tritt A."/>
            <person name="Yoshinaga Y."/>
            <person name="Zwiers L.-H."/>
            <person name="Turgeon B."/>
            <person name="Goodwin S."/>
            <person name="Spatafora J."/>
            <person name="Crous P."/>
            <person name="Grigoriev I."/>
        </authorList>
    </citation>
    <scope>NUCLEOTIDE SEQUENCE</scope>
    <source>
        <strain evidence="2">CBS 113389</strain>
    </source>
</reference>
<dbReference type="OrthoDB" id="2590011at2759"/>
<name>A0A6A6PT21_9PEZI</name>
<evidence type="ECO:0008006" key="4">
    <source>
        <dbReference type="Google" id="ProtNLM"/>
    </source>
</evidence>
<dbReference type="GO" id="GO:0003700">
    <property type="term" value="F:DNA-binding transcription factor activity"/>
    <property type="evidence" value="ECO:0007669"/>
    <property type="project" value="InterPro"/>
</dbReference>
<keyword evidence="3" id="KW-1185">Reference proteome</keyword>
<dbReference type="AlphaFoldDB" id="A0A6A6PT21"/>
<organism evidence="2 3">
    <name type="scientific">Neohortaea acidophila</name>
    <dbReference type="NCBI Taxonomy" id="245834"/>
    <lineage>
        <taxon>Eukaryota</taxon>
        <taxon>Fungi</taxon>
        <taxon>Dikarya</taxon>
        <taxon>Ascomycota</taxon>
        <taxon>Pezizomycotina</taxon>
        <taxon>Dothideomycetes</taxon>
        <taxon>Dothideomycetidae</taxon>
        <taxon>Mycosphaerellales</taxon>
        <taxon>Teratosphaeriaceae</taxon>
        <taxon>Neohortaea</taxon>
    </lineage>
</organism>
<feature type="region of interest" description="Disordered" evidence="1">
    <location>
        <begin position="41"/>
        <end position="84"/>
    </location>
</feature>
<feature type="region of interest" description="Disordered" evidence="1">
    <location>
        <begin position="158"/>
        <end position="200"/>
    </location>
</feature>
<dbReference type="Proteomes" id="UP000799767">
    <property type="component" value="Unassembled WGS sequence"/>
</dbReference>
<accession>A0A6A6PT21</accession>
<evidence type="ECO:0000313" key="3">
    <source>
        <dbReference type="Proteomes" id="UP000799767"/>
    </source>
</evidence>
<dbReference type="RefSeq" id="XP_033589820.1">
    <property type="nucleotide sequence ID" value="XM_033733548.1"/>
</dbReference>
<dbReference type="Gene3D" id="1.20.5.170">
    <property type="match status" value="1"/>
</dbReference>
<sequence>MAQRSNNAMAQRRDKSVPGFRSFWETSKKKAAAQNLTFVQVDAEQAGGSRRKSSTKGKDAVTFVETSDRRSSDSQPPPNRRQQVYQAQKRHRLRKAEYAQSLEQEIEQVKYLHSLASADAQRFASENAAINQYLVSQGLLTESDRAPSLQLFPTAQTHLDPNLDVDPNNLFDMSSEPDSTSEGSTNDMEEDERSRSGESYVLMTESRFPDPRTEAASQSKIKHCQELLMKGVQPFGPDEEDDKKTWKGLADLILRER</sequence>
<protein>
    <recommendedName>
        <fullName evidence="4">BZIP domain-containing protein</fullName>
    </recommendedName>
</protein>
<dbReference type="EMBL" id="MU001635">
    <property type="protein sequence ID" value="KAF2483250.1"/>
    <property type="molecule type" value="Genomic_DNA"/>
</dbReference>
<dbReference type="InterPro" id="IPR046347">
    <property type="entry name" value="bZIP_sf"/>
</dbReference>